<evidence type="ECO:0000313" key="1">
    <source>
        <dbReference type="EMBL" id="XCM40004.1"/>
    </source>
</evidence>
<proteinExistence type="predicted"/>
<sequence length="88" mass="9846">MECGEETRFLGVLGFWGYLWGSRNRVSVVGIRGYRWDAIKKPGFWGFWSFGVSRGDLETGFLLWVSGVICGMRRRNPVSGVLGLSVGI</sequence>
<reference evidence="1" key="1">
    <citation type="submission" date="2024-07" db="EMBL/GenBank/DDBJ databases">
        <authorList>
            <person name="Kim Y.J."/>
            <person name="Jeong J.Y."/>
        </authorList>
    </citation>
    <scope>NUCLEOTIDE SEQUENCE</scope>
    <source>
        <strain evidence="1">GIHE-MW2</strain>
    </source>
</reference>
<gene>
    <name evidence="1" type="ORF">ABWT76_002978</name>
</gene>
<name>A0AAU8JME9_9CYAN</name>
<accession>A0AAU8JME9</accession>
<dbReference type="AlphaFoldDB" id="A0AAU8JME9"/>
<organism evidence="1">
    <name type="scientific">Planktothricoides raciborskii GIHE-MW2</name>
    <dbReference type="NCBI Taxonomy" id="2792601"/>
    <lineage>
        <taxon>Bacteria</taxon>
        <taxon>Bacillati</taxon>
        <taxon>Cyanobacteriota</taxon>
        <taxon>Cyanophyceae</taxon>
        <taxon>Oscillatoriophycideae</taxon>
        <taxon>Oscillatoriales</taxon>
        <taxon>Oscillatoriaceae</taxon>
        <taxon>Planktothricoides</taxon>
    </lineage>
</organism>
<dbReference type="EMBL" id="CP159837">
    <property type="protein sequence ID" value="XCM40004.1"/>
    <property type="molecule type" value="Genomic_DNA"/>
</dbReference>
<dbReference type="RefSeq" id="WP_354636358.1">
    <property type="nucleotide sequence ID" value="NZ_CP159837.1"/>
</dbReference>
<protein>
    <submittedName>
        <fullName evidence="1">Uncharacterized protein</fullName>
    </submittedName>
</protein>